<evidence type="ECO:0000256" key="1">
    <source>
        <dbReference type="SAM" id="Phobius"/>
    </source>
</evidence>
<keyword evidence="1" id="KW-0472">Membrane</keyword>
<comment type="caution">
    <text evidence="3">The sequence shown here is derived from an EMBL/GenBank/DDBJ whole genome shotgun (WGS) entry which is preliminary data.</text>
</comment>
<organism evidence="3 4">
    <name type="scientific">Achlya hypogyna</name>
    <name type="common">Oomycete</name>
    <name type="synonym">Protoachlya hypogyna</name>
    <dbReference type="NCBI Taxonomy" id="1202772"/>
    <lineage>
        <taxon>Eukaryota</taxon>
        <taxon>Sar</taxon>
        <taxon>Stramenopiles</taxon>
        <taxon>Oomycota</taxon>
        <taxon>Saprolegniomycetes</taxon>
        <taxon>Saprolegniales</taxon>
        <taxon>Achlyaceae</taxon>
        <taxon>Achlya</taxon>
    </lineage>
</organism>
<dbReference type="AlphaFoldDB" id="A0A1V9YFQ9"/>
<feature type="transmembrane region" description="Helical" evidence="1">
    <location>
        <begin position="284"/>
        <end position="304"/>
    </location>
</feature>
<keyword evidence="1" id="KW-1133">Transmembrane helix</keyword>
<name>A0A1V9YFQ9_ACHHY</name>
<gene>
    <name evidence="3" type="ORF">ACHHYP_13327</name>
</gene>
<dbReference type="Proteomes" id="UP000243579">
    <property type="component" value="Unassembled WGS sequence"/>
</dbReference>
<evidence type="ECO:0000313" key="4">
    <source>
        <dbReference type="Proteomes" id="UP000243579"/>
    </source>
</evidence>
<dbReference type="PANTHER" id="PTHR36435:SF1">
    <property type="entry name" value="CAAX AMINO TERMINAL PROTEASE FAMILY PROTEIN"/>
    <property type="match status" value="1"/>
</dbReference>
<keyword evidence="4" id="KW-1185">Reference proteome</keyword>
<proteinExistence type="predicted"/>
<dbReference type="PANTHER" id="PTHR36435">
    <property type="entry name" value="SLR1288 PROTEIN"/>
    <property type="match status" value="1"/>
</dbReference>
<dbReference type="GO" id="GO:0080120">
    <property type="term" value="P:CAAX-box protein maturation"/>
    <property type="evidence" value="ECO:0007669"/>
    <property type="project" value="UniProtKB-ARBA"/>
</dbReference>
<feature type="domain" description="CAAX prenyl protease 2/Lysostaphin resistance protein A-like" evidence="2">
    <location>
        <begin position="169"/>
        <end position="269"/>
    </location>
</feature>
<dbReference type="InterPro" id="IPR052710">
    <property type="entry name" value="CAAX_protease"/>
</dbReference>
<keyword evidence="1" id="KW-0812">Transmembrane</keyword>
<dbReference type="InterPro" id="IPR003675">
    <property type="entry name" value="Rce1/LyrA-like_dom"/>
</dbReference>
<reference evidence="3 4" key="1">
    <citation type="journal article" date="2014" name="Genome Biol. Evol.">
        <title>The secreted proteins of Achlya hypogyna and Thraustotheca clavata identify the ancestral oomycete secretome and reveal gene acquisitions by horizontal gene transfer.</title>
        <authorList>
            <person name="Misner I."/>
            <person name="Blouin N."/>
            <person name="Leonard G."/>
            <person name="Richards T.A."/>
            <person name="Lane C.E."/>
        </authorList>
    </citation>
    <scope>NUCLEOTIDE SEQUENCE [LARGE SCALE GENOMIC DNA]</scope>
    <source>
        <strain evidence="3 4">ATCC 48635</strain>
    </source>
</reference>
<sequence>MAAVSWAKARPLDAAENGLVRWLSDTPDAPKVEGSIVAAIIAWVEVVAFLGETFLIMVLAIAVRSVLLFAASFLVSRDAATTTVIDVLFDAGFLLAWLLHRYSAWFHMSPRALCEAFGLLHWRPLSATTKYLVSYHIVGFAVVVGYQWLQDDWFLSWDNYYDARGILQLPRVLEILVLSPIKEELVFRGLTLHLLLNRIPSNAVATGVSSVLFGCTHLMNLKHSSFSTAYVLLQTFLGIEIGLFYAVLFVRTSYNLRDTVMLHVVNNVLSSFLSTHTNFSDRPIFSVLLVHAIVIYFGLIMASVRAMQPPKVAQD</sequence>
<feature type="transmembrane region" description="Helical" evidence="1">
    <location>
        <begin position="80"/>
        <end position="99"/>
    </location>
</feature>
<evidence type="ECO:0000313" key="3">
    <source>
        <dbReference type="EMBL" id="OQR84477.1"/>
    </source>
</evidence>
<feature type="transmembrane region" description="Helical" evidence="1">
    <location>
        <begin position="131"/>
        <end position="149"/>
    </location>
</feature>
<feature type="transmembrane region" description="Helical" evidence="1">
    <location>
        <begin position="231"/>
        <end position="250"/>
    </location>
</feature>
<dbReference type="Pfam" id="PF02517">
    <property type="entry name" value="Rce1-like"/>
    <property type="match status" value="1"/>
</dbReference>
<dbReference type="OrthoDB" id="271604at2759"/>
<accession>A0A1V9YFQ9</accession>
<evidence type="ECO:0000259" key="2">
    <source>
        <dbReference type="Pfam" id="PF02517"/>
    </source>
</evidence>
<protein>
    <recommendedName>
        <fullName evidence="2">CAAX prenyl protease 2/Lysostaphin resistance protein A-like domain-containing protein</fullName>
    </recommendedName>
</protein>
<dbReference type="GO" id="GO:0004175">
    <property type="term" value="F:endopeptidase activity"/>
    <property type="evidence" value="ECO:0007669"/>
    <property type="project" value="UniProtKB-ARBA"/>
</dbReference>
<dbReference type="EMBL" id="JNBR01001855">
    <property type="protein sequence ID" value="OQR84477.1"/>
    <property type="molecule type" value="Genomic_DNA"/>
</dbReference>